<reference evidence="1 2" key="1">
    <citation type="submission" date="2024-10" db="EMBL/GenBank/DDBJ databases">
        <title>The Natural Products Discovery Center: Release of the First 8490 Sequenced Strains for Exploring Actinobacteria Biosynthetic Diversity.</title>
        <authorList>
            <person name="Kalkreuter E."/>
            <person name="Kautsar S.A."/>
            <person name="Yang D."/>
            <person name="Bader C.D."/>
            <person name="Teijaro C.N."/>
            <person name="Fluegel L."/>
            <person name="Davis C.M."/>
            <person name="Simpson J.R."/>
            <person name="Lauterbach L."/>
            <person name="Steele A.D."/>
            <person name="Gui C."/>
            <person name="Meng S."/>
            <person name="Li G."/>
            <person name="Viehrig K."/>
            <person name="Ye F."/>
            <person name="Su P."/>
            <person name="Kiefer A.F."/>
            <person name="Nichols A."/>
            <person name="Cepeda A.J."/>
            <person name="Yan W."/>
            <person name="Fan B."/>
            <person name="Jiang Y."/>
            <person name="Adhikari A."/>
            <person name="Zheng C.-J."/>
            <person name="Schuster L."/>
            <person name="Cowan T.M."/>
            <person name="Smanski M.J."/>
            <person name="Chevrette M.G."/>
            <person name="De Carvalho L.P.S."/>
            <person name="Shen B."/>
        </authorList>
    </citation>
    <scope>NUCLEOTIDE SEQUENCE [LARGE SCALE GENOMIC DNA]</scope>
    <source>
        <strain evidence="1 2">NPDC000087</strain>
    </source>
</reference>
<gene>
    <name evidence="1" type="ORF">ACFY35_41875</name>
</gene>
<sequence length="210" mass="23263">MPRSGRPGNGERLVERIDRALAELTEIRSGAEPYLRRLREFHAGDPPTVEQLREVIVDVSADLYRAEVEPPTHLLEFSDGAFDVLFDAAHELTVLMHGLSRLTPANTRDNNYHRGFPARAGFDKGHAMAHAQGGREGGPNYFPQAPRVNRRLSPLGGLWRDIESYLAATPGLYCFVRLAYPVGVSTDVPAEVEYGVAVDGQFRVVVFPNL</sequence>
<comment type="caution">
    <text evidence="1">The sequence shown here is derived from an EMBL/GenBank/DDBJ whole genome shotgun (WGS) entry which is preliminary data.</text>
</comment>
<proteinExistence type="predicted"/>
<dbReference type="EMBL" id="JBIAZU010000008">
    <property type="protein sequence ID" value="MFF5296023.1"/>
    <property type="molecule type" value="Genomic_DNA"/>
</dbReference>
<dbReference type="Proteomes" id="UP001602245">
    <property type="component" value="Unassembled WGS sequence"/>
</dbReference>
<protein>
    <submittedName>
        <fullName evidence="1">Uncharacterized protein</fullName>
    </submittedName>
</protein>
<accession>A0ABW6WRU8</accession>
<name>A0ABW6WRU8_9ACTN</name>
<evidence type="ECO:0000313" key="2">
    <source>
        <dbReference type="Proteomes" id="UP001602245"/>
    </source>
</evidence>
<organism evidence="1 2">
    <name type="scientific">Paractinoplanes globisporus</name>
    <dbReference type="NCBI Taxonomy" id="113565"/>
    <lineage>
        <taxon>Bacteria</taxon>
        <taxon>Bacillati</taxon>
        <taxon>Actinomycetota</taxon>
        <taxon>Actinomycetes</taxon>
        <taxon>Micromonosporales</taxon>
        <taxon>Micromonosporaceae</taxon>
        <taxon>Paractinoplanes</taxon>
    </lineage>
</organism>
<keyword evidence="2" id="KW-1185">Reference proteome</keyword>
<evidence type="ECO:0000313" key="1">
    <source>
        <dbReference type="EMBL" id="MFF5296023.1"/>
    </source>
</evidence>
<dbReference type="RefSeq" id="WP_020516226.1">
    <property type="nucleotide sequence ID" value="NZ_JBIAZU010000008.1"/>
</dbReference>